<dbReference type="InterPro" id="IPR037035">
    <property type="entry name" value="GK-like_C_sf"/>
</dbReference>
<dbReference type="Pfam" id="PF05161">
    <property type="entry name" value="MOFRL"/>
    <property type="match status" value="1"/>
</dbReference>
<dbReference type="GO" id="GO:0005737">
    <property type="term" value="C:cytoplasm"/>
    <property type="evidence" value="ECO:0007669"/>
    <property type="project" value="TreeGrafter"/>
</dbReference>
<dbReference type="AlphaFoldDB" id="A0A2N0B460"/>
<name>A0A2N0B460_9LEPT</name>
<dbReference type="InterPro" id="IPR007835">
    <property type="entry name" value="MOFRL"/>
</dbReference>
<dbReference type="EMBL" id="NPEF01000308">
    <property type="protein sequence ID" value="PJZ91334.1"/>
    <property type="molecule type" value="Genomic_DNA"/>
</dbReference>
<gene>
    <name evidence="2" type="ORF">CH379_19240</name>
</gene>
<comment type="caution">
    <text evidence="2">The sequence shown here is derived from an EMBL/GenBank/DDBJ whole genome shotgun (WGS) entry which is preliminary data.</text>
</comment>
<evidence type="ECO:0000259" key="1">
    <source>
        <dbReference type="Pfam" id="PF05161"/>
    </source>
</evidence>
<dbReference type="Gene3D" id="3.40.1480.10">
    <property type="entry name" value="MOFRL domain"/>
    <property type="match status" value="1"/>
</dbReference>
<accession>A0A2N0B460</accession>
<dbReference type="GO" id="GO:0008887">
    <property type="term" value="F:glycerate kinase activity"/>
    <property type="evidence" value="ECO:0007669"/>
    <property type="project" value="InterPro"/>
</dbReference>
<dbReference type="SUPFAM" id="SSF82544">
    <property type="entry name" value="GckA/TtuD-like"/>
    <property type="match status" value="1"/>
</dbReference>
<dbReference type="PANTHER" id="PTHR12227">
    <property type="entry name" value="GLYCERATE KINASE"/>
    <property type="match status" value="1"/>
</dbReference>
<dbReference type="InterPro" id="IPR039760">
    <property type="entry name" value="MOFRL_protein"/>
</dbReference>
<feature type="domain" description="MOFRL" evidence="1">
    <location>
        <begin position="3"/>
        <end position="73"/>
    </location>
</feature>
<protein>
    <recommendedName>
        <fullName evidence="1">MOFRL domain-containing protein</fullName>
    </recommendedName>
</protein>
<sequence>MRGKKGIFLLSLATDGSDGPTDAAGAFVDGNTWEKIERSADPEELLRKHESYEALKRSDSLLFTGPTGTNVNDIQFLWITPAGE</sequence>
<evidence type="ECO:0000313" key="2">
    <source>
        <dbReference type="EMBL" id="PJZ91334.1"/>
    </source>
</evidence>
<proteinExistence type="predicted"/>
<organism evidence="2">
    <name type="scientific">Leptospira ellisii</name>
    <dbReference type="NCBI Taxonomy" id="2023197"/>
    <lineage>
        <taxon>Bacteria</taxon>
        <taxon>Pseudomonadati</taxon>
        <taxon>Spirochaetota</taxon>
        <taxon>Spirochaetia</taxon>
        <taxon>Leptospirales</taxon>
        <taxon>Leptospiraceae</taxon>
        <taxon>Leptospira</taxon>
    </lineage>
</organism>
<reference evidence="2" key="1">
    <citation type="submission" date="2017-07" db="EMBL/GenBank/DDBJ databases">
        <title>Leptospira spp. isolated from tropical soils.</title>
        <authorList>
            <person name="Thibeaux R."/>
            <person name="Iraola G."/>
            <person name="Ferres I."/>
            <person name="Bierque E."/>
            <person name="Girault D."/>
            <person name="Soupe-Gilbert M.-E."/>
            <person name="Picardeau M."/>
            <person name="Goarant C."/>
        </authorList>
    </citation>
    <scope>NUCLEOTIDE SEQUENCE [LARGE SCALE GENOMIC DNA]</scope>
    <source>
        <strain evidence="2">ATI7-C-A5</strain>
    </source>
</reference>
<dbReference type="PANTHER" id="PTHR12227:SF0">
    <property type="entry name" value="GLYCERATE KINASE"/>
    <property type="match status" value="1"/>
</dbReference>